<feature type="compositionally biased region" description="Acidic residues" evidence="1">
    <location>
        <begin position="47"/>
        <end position="60"/>
    </location>
</feature>
<comment type="caution">
    <text evidence="2">The sequence shown here is derived from an EMBL/GenBank/DDBJ whole genome shotgun (WGS) entry which is preliminary data.</text>
</comment>
<reference evidence="2 3" key="1">
    <citation type="journal article" date="2018" name="Front. Plant Sci.">
        <title>Red Clover (Trifolium pratense) and Zigzag Clover (T. medium) - A Picture of Genomic Similarities and Differences.</title>
        <authorList>
            <person name="Dluhosova J."/>
            <person name="Istvanek J."/>
            <person name="Nedelnik J."/>
            <person name="Repkova J."/>
        </authorList>
    </citation>
    <scope>NUCLEOTIDE SEQUENCE [LARGE SCALE GENOMIC DNA]</scope>
    <source>
        <strain evidence="3">cv. 10/8</strain>
        <tissue evidence="2">Leaf</tissue>
    </source>
</reference>
<feature type="region of interest" description="Disordered" evidence="1">
    <location>
        <begin position="46"/>
        <end position="81"/>
    </location>
</feature>
<evidence type="ECO:0000256" key="1">
    <source>
        <dbReference type="SAM" id="MobiDB-lite"/>
    </source>
</evidence>
<dbReference type="Proteomes" id="UP000265520">
    <property type="component" value="Unassembled WGS sequence"/>
</dbReference>
<feature type="non-terminal residue" evidence="2">
    <location>
        <position position="1"/>
    </location>
</feature>
<dbReference type="AlphaFoldDB" id="A0A392UAE9"/>
<evidence type="ECO:0000313" key="3">
    <source>
        <dbReference type="Proteomes" id="UP000265520"/>
    </source>
</evidence>
<keyword evidence="3" id="KW-1185">Reference proteome</keyword>
<dbReference type="EMBL" id="LXQA010755425">
    <property type="protein sequence ID" value="MCI69410.1"/>
    <property type="molecule type" value="Genomic_DNA"/>
</dbReference>
<proteinExistence type="predicted"/>
<organism evidence="2 3">
    <name type="scientific">Trifolium medium</name>
    <dbReference type="NCBI Taxonomy" id="97028"/>
    <lineage>
        <taxon>Eukaryota</taxon>
        <taxon>Viridiplantae</taxon>
        <taxon>Streptophyta</taxon>
        <taxon>Embryophyta</taxon>
        <taxon>Tracheophyta</taxon>
        <taxon>Spermatophyta</taxon>
        <taxon>Magnoliopsida</taxon>
        <taxon>eudicotyledons</taxon>
        <taxon>Gunneridae</taxon>
        <taxon>Pentapetalae</taxon>
        <taxon>rosids</taxon>
        <taxon>fabids</taxon>
        <taxon>Fabales</taxon>
        <taxon>Fabaceae</taxon>
        <taxon>Papilionoideae</taxon>
        <taxon>50 kb inversion clade</taxon>
        <taxon>NPAAA clade</taxon>
        <taxon>Hologalegina</taxon>
        <taxon>IRL clade</taxon>
        <taxon>Trifolieae</taxon>
        <taxon>Trifolium</taxon>
    </lineage>
</organism>
<evidence type="ECO:0000313" key="2">
    <source>
        <dbReference type="EMBL" id="MCI69410.1"/>
    </source>
</evidence>
<sequence>DVERVVVQEDLRGGGENLVGNVPVIELVEVAGRLIEVAEGGGREVAEVGEEGGGGEEVEGDGGKVVESGEVEEAEGRADRD</sequence>
<accession>A0A392UAE9</accession>
<name>A0A392UAE9_9FABA</name>
<protein>
    <submittedName>
        <fullName evidence="2">Uncharacterized protein</fullName>
    </submittedName>
</protein>
<feature type="non-terminal residue" evidence="2">
    <location>
        <position position="81"/>
    </location>
</feature>